<dbReference type="InterPro" id="IPR000477">
    <property type="entry name" value="RT_dom"/>
</dbReference>
<evidence type="ECO:0000313" key="3">
    <source>
        <dbReference type="EMBL" id="KAA5313485.1"/>
    </source>
</evidence>
<accession>A0A6L3IL24</accession>
<evidence type="ECO:0000259" key="2">
    <source>
        <dbReference type="PROSITE" id="PS50878"/>
    </source>
</evidence>
<dbReference type="GO" id="GO:0006397">
    <property type="term" value="P:mRNA processing"/>
    <property type="evidence" value="ECO:0007669"/>
    <property type="project" value="InterPro"/>
</dbReference>
<dbReference type="InterPro" id="IPR030931">
    <property type="entry name" value="Group_II_RT_mat"/>
</dbReference>
<dbReference type="PANTHER" id="PTHR34047:SF8">
    <property type="entry name" value="PROTEIN YKFC"/>
    <property type="match status" value="1"/>
</dbReference>
<evidence type="ECO:0000313" key="5">
    <source>
        <dbReference type="Proteomes" id="UP000481700"/>
    </source>
</evidence>
<dbReference type="PROSITE" id="PS50878">
    <property type="entry name" value="RT_POL"/>
    <property type="match status" value="1"/>
</dbReference>
<dbReference type="InterPro" id="IPR003615">
    <property type="entry name" value="HNH_nuc"/>
</dbReference>
<gene>
    <name evidence="3" type="primary">ltrA</name>
    <name evidence="4" type="ORF">F2Y44_22495</name>
    <name evidence="3" type="ORF">F2Z07_22530</name>
</gene>
<dbReference type="RefSeq" id="WP_117543370.1">
    <property type="nucleotide sequence ID" value="NZ_JBBNIJ010000048.1"/>
</dbReference>
<dbReference type="Proteomes" id="UP000481700">
    <property type="component" value="Unassembled WGS sequence"/>
</dbReference>
<dbReference type="InterPro" id="IPR049030">
    <property type="entry name" value="AI2M-like_HNH"/>
</dbReference>
<protein>
    <submittedName>
        <fullName evidence="3">Group II intron reverse transcriptase/maturase</fullName>
        <ecNumber evidence="3">2.7.7.49</ecNumber>
    </submittedName>
</protein>
<dbReference type="SUPFAM" id="SSF56672">
    <property type="entry name" value="DNA/RNA polymerases"/>
    <property type="match status" value="1"/>
</dbReference>
<dbReference type="Pfam" id="PF21368">
    <property type="entry name" value="AI2M-like_HNH"/>
    <property type="match status" value="1"/>
</dbReference>
<keyword evidence="3" id="KW-0548">Nucleotidyltransferase</keyword>
<comment type="similarity">
    <text evidence="1">Belongs to the bacterial reverse transcriptase family.</text>
</comment>
<dbReference type="EC" id="2.7.7.49" evidence="3"/>
<organism evidence="3 5">
    <name type="scientific">Phocaeicola dorei</name>
    <dbReference type="NCBI Taxonomy" id="357276"/>
    <lineage>
        <taxon>Bacteria</taxon>
        <taxon>Pseudomonadati</taxon>
        <taxon>Bacteroidota</taxon>
        <taxon>Bacteroidia</taxon>
        <taxon>Bacteroidales</taxon>
        <taxon>Bacteroidaceae</taxon>
        <taxon>Phocaeicola</taxon>
    </lineage>
</organism>
<dbReference type="EMBL" id="VVZV01000060">
    <property type="protein sequence ID" value="KAA5313485.1"/>
    <property type="molecule type" value="Genomic_DNA"/>
</dbReference>
<dbReference type="Pfam" id="PF00078">
    <property type="entry name" value="RVT_1"/>
    <property type="match status" value="2"/>
</dbReference>
<evidence type="ECO:0000256" key="1">
    <source>
        <dbReference type="ARBA" id="ARBA00034120"/>
    </source>
</evidence>
<keyword evidence="3" id="KW-0695">RNA-directed DNA polymerase</keyword>
<dbReference type="InterPro" id="IPR051083">
    <property type="entry name" value="GrpII_Intron_Splice-Mob/Def"/>
</dbReference>
<sequence>MRNPERVLSSLAEHSKASNYQFERLYRILFNEEMFYIAYQRISANKGGMTAGVDGTTTDAMSLPRIEKLIDSLKDESYQPQPARRVYIPKKNGKKRPLGIPSANDKLVQEVVRMILEAIYEGQFEYTSHGFRPNRSCHTALAQIQKTFCGAKWFVEGDIKGFFDNINHDVLINILKERIADDRFIRLIRKLLKAGYIEDWKFHRTYSGTPQGGIVSPLLANIYLDKLDKYMKEYIQDFDKGKNRKRNQASCSLGYKRRWIVHKLKKTVNEAERAELIKSYKENKAQSMLIPSSDEMDAGYKRLKYVRYADDFLIGIIGSKEDARHIKEDVKTFLADKLALELSEEKTLITHTSKAAKFLGYEIDVTSSNTTRRSINGVMRRAFNKRVRLMIGKNTIKNKLLEERMIEIKIHNGREQWKPKSKSVLVFNDDLEILDRYNSMIRGFVNYYSLANNCYELQSFKYILEYSMYKTFAHKYRSRVPVILRKYKKNGLFTVRFKLKNGKEKERTLYHDGFSRKVPTKQSEIDKQPNLMMYACRTSLIDRLKAGKCELCGATGAIQMHHINKLGDLSGKENWEKLMIARRRKTLALCENCHKMIHYGTN</sequence>
<evidence type="ECO:0000313" key="4">
    <source>
        <dbReference type="EMBL" id="KAA5378621.1"/>
    </source>
</evidence>
<dbReference type="NCBIfam" id="TIGR04416">
    <property type="entry name" value="group_II_RT_mat"/>
    <property type="match status" value="1"/>
</dbReference>
<comment type="caution">
    <text evidence="3">The sequence shown here is derived from an EMBL/GenBank/DDBJ whole genome shotgun (WGS) entry which is preliminary data.</text>
</comment>
<dbReference type="PANTHER" id="PTHR34047">
    <property type="entry name" value="NUCLEAR INTRON MATURASE 1, MITOCHONDRIAL-RELATED"/>
    <property type="match status" value="1"/>
</dbReference>
<reference evidence="3 5" key="1">
    <citation type="journal article" date="2019" name="Nat. Med.">
        <title>A library of human gut bacterial isolates paired with longitudinal multiomics data enables mechanistic microbiome research.</title>
        <authorList>
            <person name="Poyet M."/>
            <person name="Groussin M."/>
            <person name="Gibbons S.M."/>
            <person name="Avila-Pacheco J."/>
            <person name="Jiang X."/>
            <person name="Kearney S.M."/>
            <person name="Perrotta A.R."/>
            <person name="Berdy B."/>
            <person name="Zhao S."/>
            <person name="Lieberman T.D."/>
            <person name="Swanson P.K."/>
            <person name="Smith M."/>
            <person name="Roesemann S."/>
            <person name="Alexander J.E."/>
            <person name="Rich S.A."/>
            <person name="Livny J."/>
            <person name="Vlamakis H."/>
            <person name="Clish C."/>
            <person name="Bullock K."/>
            <person name="Deik A."/>
            <person name="Scott J."/>
            <person name="Pierce K.A."/>
            <person name="Xavier R.J."/>
            <person name="Alm E.J."/>
        </authorList>
    </citation>
    <scope>NUCLEOTIDE SEQUENCE [LARGE SCALE GENOMIC DNA]</scope>
    <source>
        <strain evidence="3 5">BIOML-A25</strain>
        <strain evidence="4">BIOML-A8</strain>
    </source>
</reference>
<dbReference type="CDD" id="cd01651">
    <property type="entry name" value="RT_G2_intron"/>
    <property type="match status" value="1"/>
</dbReference>
<keyword evidence="3" id="KW-0808">Transferase</keyword>
<dbReference type="AlphaFoldDB" id="A0A6L3IL24"/>
<proteinExistence type="inferred from homology"/>
<dbReference type="InterPro" id="IPR043502">
    <property type="entry name" value="DNA/RNA_pol_sf"/>
</dbReference>
<dbReference type="EMBL" id="VVZE01000075">
    <property type="protein sequence ID" value="KAA5378621.1"/>
    <property type="molecule type" value="Genomic_DNA"/>
</dbReference>
<dbReference type="CDD" id="cd00085">
    <property type="entry name" value="HNHc"/>
    <property type="match status" value="1"/>
</dbReference>
<dbReference type="InterPro" id="IPR024937">
    <property type="entry name" value="Domain_X"/>
</dbReference>
<feature type="domain" description="Reverse transcriptase" evidence="2">
    <location>
        <begin position="69"/>
        <end position="363"/>
    </location>
</feature>
<dbReference type="GO" id="GO:0003964">
    <property type="term" value="F:RNA-directed DNA polymerase activity"/>
    <property type="evidence" value="ECO:0007669"/>
    <property type="project" value="UniProtKB-KW"/>
</dbReference>
<name>A0A6L3IL24_9BACT</name>
<dbReference type="Pfam" id="PF01348">
    <property type="entry name" value="Intron_maturas2"/>
    <property type="match status" value="1"/>
</dbReference>